<reference evidence="2 3" key="1">
    <citation type="submission" date="2018-02" db="EMBL/GenBank/DDBJ databases">
        <title>The draft genome of Phyllobacterium myrsinacearum DSM5892.</title>
        <authorList>
            <person name="Li L."/>
            <person name="Liu L."/>
            <person name="Zhang X."/>
            <person name="Wang T."/>
        </authorList>
    </citation>
    <scope>NUCLEOTIDE SEQUENCE [LARGE SCALE GENOMIC DNA]</scope>
    <source>
        <strain evidence="2 3">DSM 5892</strain>
    </source>
</reference>
<gene>
    <name evidence="2" type="ORF">C5750_15330</name>
</gene>
<comment type="caution">
    <text evidence="2">The sequence shown here is derived from an EMBL/GenBank/DDBJ whole genome shotgun (WGS) entry which is preliminary data.</text>
</comment>
<organism evidence="2 3">
    <name type="scientific">Phyllobacterium myrsinacearum</name>
    <dbReference type="NCBI Taxonomy" id="28101"/>
    <lineage>
        <taxon>Bacteria</taxon>
        <taxon>Pseudomonadati</taxon>
        <taxon>Pseudomonadota</taxon>
        <taxon>Alphaproteobacteria</taxon>
        <taxon>Hyphomicrobiales</taxon>
        <taxon>Phyllobacteriaceae</taxon>
        <taxon>Phyllobacterium</taxon>
    </lineage>
</organism>
<dbReference type="AlphaFoldDB" id="A0A2S9JH16"/>
<accession>A0A2S9JH16</accession>
<proteinExistence type="predicted"/>
<name>A0A2S9JH16_9HYPH</name>
<evidence type="ECO:0000313" key="3">
    <source>
        <dbReference type="Proteomes" id="UP000238563"/>
    </source>
</evidence>
<feature type="region of interest" description="Disordered" evidence="1">
    <location>
        <begin position="1"/>
        <end position="37"/>
    </location>
</feature>
<sequence length="91" mass="10062">MPQTQLSPAIKLPDLTSAGTSMPAPLNEPSPGTATEEQPYSFQHFMLDQAQSLVDTGLQDAGYTYLNVDEWNGREKPTQRVRSLQLRVTAK</sequence>
<dbReference type="OrthoDB" id="9807519at2"/>
<dbReference type="EMBL" id="PVBT01000004">
    <property type="protein sequence ID" value="PRD52269.1"/>
    <property type="molecule type" value="Genomic_DNA"/>
</dbReference>
<keyword evidence="3" id="KW-1185">Reference proteome</keyword>
<evidence type="ECO:0000313" key="2">
    <source>
        <dbReference type="EMBL" id="PRD52269.1"/>
    </source>
</evidence>
<dbReference type="InterPro" id="IPR013785">
    <property type="entry name" value="Aldolase_TIM"/>
</dbReference>
<protein>
    <submittedName>
        <fullName evidence="2">Uncharacterized protein</fullName>
    </submittedName>
</protein>
<evidence type="ECO:0000256" key="1">
    <source>
        <dbReference type="SAM" id="MobiDB-lite"/>
    </source>
</evidence>
<dbReference type="Proteomes" id="UP000238563">
    <property type="component" value="Unassembled WGS sequence"/>
</dbReference>
<dbReference type="RefSeq" id="WP_105734779.1">
    <property type="nucleotide sequence ID" value="NZ_PVBT01000004.1"/>
</dbReference>
<dbReference type="Gene3D" id="3.20.20.70">
    <property type="entry name" value="Aldolase class I"/>
    <property type="match status" value="1"/>
</dbReference>